<evidence type="ECO:0000256" key="7">
    <source>
        <dbReference type="ARBA" id="ARBA00022989"/>
    </source>
</evidence>
<dbReference type="GO" id="GO:0050897">
    <property type="term" value="F:cobalt ion binding"/>
    <property type="evidence" value="ECO:0007669"/>
    <property type="project" value="TreeGrafter"/>
</dbReference>
<comment type="function">
    <text evidence="11">Mediates influx of magnesium ions. Alternates between open and closed states. Activated by low cytoplasmic Mg(2+) levels. Inactive when cytoplasmic Mg(2+) levels are high.</text>
</comment>
<accession>X0TY50</accession>
<evidence type="ECO:0000256" key="8">
    <source>
        <dbReference type="ARBA" id="ARBA00023065"/>
    </source>
</evidence>
<evidence type="ECO:0000256" key="1">
    <source>
        <dbReference type="ARBA" id="ARBA00004651"/>
    </source>
</evidence>
<evidence type="ECO:0000256" key="3">
    <source>
        <dbReference type="ARBA" id="ARBA00022448"/>
    </source>
</evidence>
<dbReference type="SUPFAM" id="SSF144083">
    <property type="entry name" value="Magnesium transport protein CorA, transmembrane region"/>
    <property type="match status" value="1"/>
</dbReference>
<comment type="catalytic activity">
    <reaction evidence="10">
        <text>Mg(2+)(in) = Mg(2+)(out)</text>
        <dbReference type="Rhea" id="RHEA:29827"/>
        <dbReference type="ChEBI" id="CHEBI:18420"/>
    </reaction>
</comment>
<keyword evidence="9 12" id="KW-0472">Membrane</keyword>
<evidence type="ECO:0008006" key="14">
    <source>
        <dbReference type="Google" id="ProtNLM"/>
    </source>
</evidence>
<gene>
    <name evidence="13" type="ORF">S01H1_21890</name>
</gene>
<evidence type="ECO:0000313" key="13">
    <source>
        <dbReference type="EMBL" id="GAF98229.1"/>
    </source>
</evidence>
<dbReference type="InterPro" id="IPR045863">
    <property type="entry name" value="CorA_TM1_TM2"/>
</dbReference>
<keyword evidence="5 12" id="KW-0812">Transmembrane</keyword>
<comment type="subcellular location">
    <subcellularLocation>
        <location evidence="1">Cell membrane</location>
        <topology evidence="1">Multi-pass membrane protein</topology>
    </subcellularLocation>
</comment>
<protein>
    <recommendedName>
        <fullName evidence="14">Magnesium and cobalt transport protein CorA</fullName>
    </recommendedName>
</protein>
<organism evidence="13">
    <name type="scientific">marine sediment metagenome</name>
    <dbReference type="NCBI Taxonomy" id="412755"/>
    <lineage>
        <taxon>unclassified sequences</taxon>
        <taxon>metagenomes</taxon>
        <taxon>ecological metagenomes</taxon>
    </lineage>
</organism>
<reference evidence="13" key="1">
    <citation type="journal article" date="2014" name="Front. Microbiol.">
        <title>High frequency of phylogenetically diverse reductive dehalogenase-homologous genes in deep subseafloor sedimentary metagenomes.</title>
        <authorList>
            <person name="Kawai M."/>
            <person name="Futagami T."/>
            <person name="Toyoda A."/>
            <person name="Takaki Y."/>
            <person name="Nishi S."/>
            <person name="Hori S."/>
            <person name="Arai W."/>
            <person name="Tsubouchi T."/>
            <person name="Morono Y."/>
            <person name="Uchiyama I."/>
            <person name="Ito T."/>
            <person name="Fujiyama A."/>
            <person name="Inagaki F."/>
            <person name="Takami H."/>
        </authorList>
    </citation>
    <scope>NUCLEOTIDE SEQUENCE</scope>
    <source>
        <strain evidence="13">Expedition CK06-06</strain>
    </source>
</reference>
<keyword evidence="3" id="KW-0813">Transport</keyword>
<keyword evidence="6" id="KW-0460">Magnesium</keyword>
<comment type="caution">
    <text evidence="13">The sequence shown here is derived from an EMBL/GenBank/DDBJ whole genome shotgun (WGS) entry which is preliminary data.</text>
</comment>
<dbReference type="AlphaFoldDB" id="X0TY50"/>
<proteinExistence type="inferred from homology"/>
<dbReference type="PANTHER" id="PTHR46494">
    <property type="entry name" value="CORA FAMILY METAL ION TRANSPORTER (EUROFUNG)"/>
    <property type="match status" value="1"/>
</dbReference>
<evidence type="ECO:0000256" key="2">
    <source>
        <dbReference type="ARBA" id="ARBA00009765"/>
    </source>
</evidence>
<feature type="non-terminal residue" evidence="13">
    <location>
        <position position="1"/>
    </location>
</feature>
<dbReference type="InterPro" id="IPR002523">
    <property type="entry name" value="MgTranspt_CorA/ZnTranspt_ZntB"/>
</dbReference>
<evidence type="ECO:0000256" key="12">
    <source>
        <dbReference type="SAM" id="Phobius"/>
    </source>
</evidence>
<feature type="transmembrane region" description="Helical" evidence="12">
    <location>
        <begin position="133"/>
        <end position="151"/>
    </location>
</feature>
<evidence type="ECO:0000256" key="4">
    <source>
        <dbReference type="ARBA" id="ARBA00022475"/>
    </source>
</evidence>
<dbReference type="GO" id="GO:0005886">
    <property type="term" value="C:plasma membrane"/>
    <property type="evidence" value="ECO:0007669"/>
    <property type="project" value="UniProtKB-SubCell"/>
</dbReference>
<feature type="transmembrane region" description="Helical" evidence="12">
    <location>
        <begin position="171"/>
        <end position="189"/>
    </location>
</feature>
<keyword evidence="4" id="KW-1003">Cell membrane</keyword>
<dbReference type="GO" id="GO:0015087">
    <property type="term" value="F:cobalt ion transmembrane transporter activity"/>
    <property type="evidence" value="ECO:0007669"/>
    <property type="project" value="TreeGrafter"/>
</dbReference>
<name>X0TY50_9ZZZZ</name>
<keyword evidence="8" id="KW-0406">Ion transport</keyword>
<comment type="similarity">
    <text evidence="2">Belongs to the CorA metal ion transporter (MIT) (TC 1.A.35) family.</text>
</comment>
<dbReference type="InterPro" id="IPR045861">
    <property type="entry name" value="CorA_cytoplasmic_dom"/>
</dbReference>
<dbReference type="Gene3D" id="1.20.58.340">
    <property type="entry name" value="Magnesium transport protein CorA, transmembrane region"/>
    <property type="match status" value="2"/>
</dbReference>
<dbReference type="GO" id="GO:0000287">
    <property type="term" value="F:magnesium ion binding"/>
    <property type="evidence" value="ECO:0007669"/>
    <property type="project" value="TreeGrafter"/>
</dbReference>
<sequence length="195" mass="22632">HAKGISFFTYRLLDEVLDAYFFVLDKLEEKIDLIEDHVIEKPDKISVRNIFSVKKTLIYFHKALTANREVISSIEKEYVADIDKKNIKRFRALYNDVTQLIDTEGTYRDILTGTLDVYLSSVSNNLNKVMKTLTIGASFILIPTLIASIYGMNFANNSQFNMPELYWQYGYFFALGVMVLSITITYIFFKKKGWL</sequence>
<dbReference type="PANTHER" id="PTHR46494:SF1">
    <property type="entry name" value="CORA FAMILY METAL ION TRANSPORTER (EUROFUNG)"/>
    <property type="match status" value="1"/>
</dbReference>
<evidence type="ECO:0000256" key="5">
    <source>
        <dbReference type="ARBA" id="ARBA00022692"/>
    </source>
</evidence>
<keyword evidence="7 12" id="KW-1133">Transmembrane helix</keyword>
<dbReference type="Pfam" id="PF01544">
    <property type="entry name" value="CorA"/>
    <property type="match status" value="1"/>
</dbReference>
<dbReference type="EMBL" id="BARS01012231">
    <property type="protein sequence ID" value="GAF98229.1"/>
    <property type="molecule type" value="Genomic_DNA"/>
</dbReference>
<dbReference type="FunFam" id="1.20.58.340:FF:000004">
    <property type="entry name" value="Magnesium transport protein CorA"/>
    <property type="match status" value="1"/>
</dbReference>
<dbReference type="SUPFAM" id="SSF143865">
    <property type="entry name" value="CorA soluble domain-like"/>
    <property type="match status" value="1"/>
</dbReference>
<evidence type="ECO:0000256" key="6">
    <source>
        <dbReference type="ARBA" id="ARBA00022842"/>
    </source>
</evidence>
<evidence type="ECO:0000256" key="10">
    <source>
        <dbReference type="ARBA" id="ARBA00034269"/>
    </source>
</evidence>
<evidence type="ECO:0000256" key="11">
    <source>
        <dbReference type="ARBA" id="ARBA00045497"/>
    </source>
</evidence>
<dbReference type="GO" id="GO:0015095">
    <property type="term" value="F:magnesium ion transmembrane transporter activity"/>
    <property type="evidence" value="ECO:0007669"/>
    <property type="project" value="TreeGrafter"/>
</dbReference>
<evidence type="ECO:0000256" key="9">
    <source>
        <dbReference type="ARBA" id="ARBA00023136"/>
    </source>
</evidence>